<reference evidence="8 9" key="1">
    <citation type="journal article" date="2015" name="Nature">
        <title>rRNA introns, odd ribosomes, and small enigmatic genomes across a large radiation of phyla.</title>
        <authorList>
            <person name="Brown C.T."/>
            <person name="Hug L.A."/>
            <person name="Thomas B.C."/>
            <person name="Sharon I."/>
            <person name="Castelle C.J."/>
            <person name="Singh A."/>
            <person name="Wilkins M.J."/>
            <person name="Williams K.H."/>
            <person name="Banfield J.F."/>
        </authorList>
    </citation>
    <scope>NUCLEOTIDE SEQUENCE [LARGE SCALE GENOMIC DNA]</scope>
</reference>
<proteinExistence type="inferred from homology"/>
<dbReference type="EMBL" id="LCFP01000013">
    <property type="protein sequence ID" value="KKS95884.1"/>
    <property type="molecule type" value="Genomic_DNA"/>
</dbReference>
<evidence type="ECO:0000256" key="5">
    <source>
        <dbReference type="ARBA" id="ARBA00023239"/>
    </source>
</evidence>
<dbReference type="Proteomes" id="UP000034894">
    <property type="component" value="Unassembled WGS sequence"/>
</dbReference>
<keyword evidence="1 7" id="KW-1003">Cell membrane</keyword>
<dbReference type="GO" id="GO:0008932">
    <property type="term" value="F:lytic endotransglycosylase activity"/>
    <property type="evidence" value="ECO:0007669"/>
    <property type="project" value="UniProtKB-UniRule"/>
</dbReference>
<dbReference type="Pfam" id="PF02618">
    <property type="entry name" value="YceG"/>
    <property type="match status" value="1"/>
</dbReference>
<dbReference type="PATRIC" id="fig|1618443.3.peg.1507"/>
<dbReference type="AlphaFoldDB" id="A0A0G1DE33"/>
<comment type="similarity">
    <text evidence="7">Belongs to the transglycosylase MltG family.</text>
</comment>
<evidence type="ECO:0000256" key="7">
    <source>
        <dbReference type="HAMAP-Rule" id="MF_02065"/>
    </source>
</evidence>
<protein>
    <recommendedName>
        <fullName evidence="7">Endolytic murein transglycosylase</fullName>
        <ecNumber evidence="7">4.2.2.29</ecNumber>
    </recommendedName>
    <alternativeName>
        <fullName evidence="7">Peptidoglycan lytic transglycosylase</fullName>
    </alternativeName>
    <alternativeName>
        <fullName evidence="7">Peptidoglycan polymerization terminase</fullName>
    </alternativeName>
</protein>
<keyword evidence="2 7" id="KW-0812">Transmembrane</keyword>
<accession>A0A0G1DE33</accession>
<dbReference type="Gene3D" id="3.30.1490.480">
    <property type="entry name" value="Endolytic murein transglycosylase"/>
    <property type="match status" value="1"/>
</dbReference>
<gene>
    <name evidence="7" type="primary">mltG</name>
    <name evidence="8" type="ORF">UV73_C0013G0029</name>
</gene>
<dbReference type="GO" id="GO:0071555">
    <property type="term" value="P:cell wall organization"/>
    <property type="evidence" value="ECO:0007669"/>
    <property type="project" value="UniProtKB-KW"/>
</dbReference>
<comment type="caution">
    <text evidence="8">The sequence shown here is derived from an EMBL/GenBank/DDBJ whole genome shotgun (WGS) entry which is preliminary data.</text>
</comment>
<dbReference type="NCBIfam" id="TIGR00247">
    <property type="entry name" value="endolytic transglycosylase MltG"/>
    <property type="match status" value="1"/>
</dbReference>
<evidence type="ECO:0000256" key="2">
    <source>
        <dbReference type="ARBA" id="ARBA00022692"/>
    </source>
</evidence>
<dbReference type="EC" id="4.2.2.29" evidence="7"/>
<evidence type="ECO:0000256" key="3">
    <source>
        <dbReference type="ARBA" id="ARBA00022989"/>
    </source>
</evidence>
<evidence type="ECO:0000256" key="1">
    <source>
        <dbReference type="ARBA" id="ARBA00022475"/>
    </source>
</evidence>
<dbReference type="GO" id="GO:0005886">
    <property type="term" value="C:plasma membrane"/>
    <property type="evidence" value="ECO:0007669"/>
    <property type="project" value="UniProtKB-UniRule"/>
</dbReference>
<dbReference type="PANTHER" id="PTHR30518:SF2">
    <property type="entry name" value="ENDOLYTIC MUREIN TRANSGLYCOSYLASE"/>
    <property type="match status" value="1"/>
</dbReference>
<dbReference type="STRING" id="1618443.UV73_C0013G0029"/>
<comment type="catalytic activity">
    <reaction evidence="7">
        <text>a peptidoglycan chain = a peptidoglycan chain with N-acetyl-1,6-anhydromuramyl-[peptide] at the reducing end + a peptidoglycan chain with N-acetylglucosamine at the non-reducing end.</text>
        <dbReference type="EC" id="4.2.2.29"/>
    </reaction>
</comment>
<evidence type="ECO:0000313" key="9">
    <source>
        <dbReference type="Proteomes" id="UP000034894"/>
    </source>
</evidence>
<keyword evidence="5 7" id="KW-0456">Lyase</keyword>
<dbReference type="HAMAP" id="MF_02065">
    <property type="entry name" value="MltG"/>
    <property type="match status" value="1"/>
</dbReference>
<organism evidence="8 9">
    <name type="scientific">Candidatus Gottesmanbacteria bacterium GW2011_GWA2_43_14</name>
    <dbReference type="NCBI Taxonomy" id="1618443"/>
    <lineage>
        <taxon>Bacteria</taxon>
        <taxon>Candidatus Gottesmaniibacteriota</taxon>
    </lineage>
</organism>
<evidence type="ECO:0000313" key="8">
    <source>
        <dbReference type="EMBL" id="KKS95884.1"/>
    </source>
</evidence>
<feature type="site" description="Important for catalytic activity" evidence="7">
    <location>
        <position position="196"/>
    </location>
</feature>
<dbReference type="GO" id="GO:0009252">
    <property type="term" value="P:peptidoglycan biosynthetic process"/>
    <property type="evidence" value="ECO:0007669"/>
    <property type="project" value="UniProtKB-UniRule"/>
</dbReference>
<dbReference type="InterPro" id="IPR003770">
    <property type="entry name" value="MLTG-like"/>
</dbReference>
<name>A0A0G1DE33_9BACT</name>
<evidence type="ECO:0000256" key="6">
    <source>
        <dbReference type="ARBA" id="ARBA00023316"/>
    </source>
</evidence>
<keyword evidence="6 7" id="KW-0961">Cell wall biogenesis/degradation</keyword>
<comment type="function">
    <text evidence="7">Functions as a peptidoglycan terminase that cleaves nascent peptidoglycan strands endolytically to terminate their elongation.</text>
</comment>
<sequence>MRKLVPIVLLLSILIFILYLISPTSKSSEEIRFVVPLDEDQSTTMKRIGDEKLLRNPALFNLISFFYKIPPKIEPGAYKLKRNMRLTQIAKILQKEPYQKWAMFRPGLRKEQVAEVLSETFKWDQTIKNQFIDLAEEGYLFPDTYLFDTDGGPEDHLARIKNNFNEKFDAQMQADLLSQDVRNDTAIKIASLIERESGSAEDKPLIAGIIWNRLNEDMRLQIDATSQFILGEPDNWWPKVKPADHRRESPYNTYLHKGLPPGPISNPSLASIKAAIYPDQTDCLYYIHDQNKTIHCSETYEGHLANIEKFLK</sequence>
<evidence type="ECO:0000256" key="4">
    <source>
        <dbReference type="ARBA" id="ARBA00023136"/>
    </source>
</evidence>
<dbReference type="PANTHER" id="PTHR30518">
    <property type="entry name" value="ENDOLYTIC MUREIN TRANSGLYCOSYLASE"/>
    <property type="match status" value="1"/>
</dbReference>
<keyword evidence="4 7" id="KW-0472">Membrane</keyword>
<keyword evidence="3 7" id="KW-1133">Transmembrane helix</keyword>